<evidence type="ECO:0000313" key="2">
    <source>
        <dbReference type="Proteomes" id="UP000257039"/>
    </source>
</evidence>
<dbReference type="NCBIfam" id="TIGR03353">
    <property type="entry name" value="VI_chp_4"/>
    <property type="match status" value="1"/>
</dbReference>
<dbReference type="Pfam" id="PF05936">
    <property type="entry name" value="T6SS_VasE"/>
    <property type="match status" value="1"/>
</dbReference>
<dbReference type="AlphaFoldDB" id="A0A4P9VKE7"/>
<proteinExistence type="predicted"/>
<name>A0A4P9VKE7_9GAMM</name>
<dbReference type="RefSeq" id="WP_094786269.1">
    <property type="nucleotide sequence ID" value="NZ_NDXW01000001.1"/>
</dbReference>
<dbReference type="InterPro" id="IPR010263">
    <property type="entry name" value="T6SS_TssK"/>
</dbReference>
<sequence length="443" mass="51221">MANDVPAPVKWELGQPLLPEHLMAQEESLIAEASERLTIMGLPAYGLSVVQWDEALLRDEGCLQLKKLRLLTKNYNVFVDYPGNTRILTPPIALQEHREPTIYYYILREKAPKYDSTVTPLIPKNEGINRRLLKLIISASQVLPSEYEYLLNDHDFIEQGCLGQFEKPYDKGWQLSNAFVPPLLQLGQSPYLTHSLKQLLSILRRYRAELRQEYTAKNLPTSLLYGVKQCLHSVQTNLRLLENLNVATDIEGELKLHPYYLYDSLQGLLTDITLYRGEWPERDPKPYRHQQLHMLFSQLIQQLVVRMKVNKEQAQCYEFMLKDGLYSTPLPPGINTDDTLYLVIDHQHHAPLTQDELPRITSCARVSTLHNYSLKGVDLIPIENPTFGYEFGQSVQCFKLSSEGERLHIQKSNDVGFYAQSLYQTLSFYLYRKLPFETVKTMD</sequence>
<protein>
    <recommendedName>
        <fullName evidence="3">Type VI secretion system baseplate subunit TssK</fullName>
    </recommendedName>
</protein>
<gene>
    <name evidence="1" type="ORF">B9G39_04810</name>
</gene>
<evidence type="ECO:0000313" key="1">
    <source>
        <dbReference type="EMBL" id="RDH42824.1"/>
    </source>
</evidence>
<evidence type="ECO:0008006" key="3">
    <source>
        <dbReference type="Google" id="ProtNLM"/>
    </source>
</evidence>
<accession>A0A4P9VKE7</accession>
<reference evidence="1 2" key="1">
    <citation type="submission" date="2017-04" db="EMBL/GenBank/DDBJ databases">
        <title>Draft genome sequence of Zooshikella ganghwensis VG4 isolated from Red Sea sediments.</title>
        <authorList>
            <person name="Rehman Z."/>
            <person name="Alam I."/>
            <person name="Kamau A."/>
            <person name="Bajic V."/>
            <person name="Leiknes T."/>
        </authorList>
    </citation>
    <scope>NUCLEOTIDE SEQUENCE [LARGE SCALE GENOMIC DNA]</scope>
    <source>
        <strain evidence="1 2">VG4</strain>
    </source>
</reference>
<keyword evidence="2" id="KW-1185">Reference proteome</keyword>
<dbReference type="EMBL" id="NDXW01000001">
    <property type="protein sequence ID" value="RDH42824.1"/>
    <property type="molecule type" value="Genomic_DNA"/>
</dbReference>
<dbReference type="Proteomes" id="UP000257039">
    <property type="component" value="Unassembled WGS sequence"/>
</dbReference>
<comment type="caution">
    <text evidence="1">The sequence shown here is derived from an EMBL/GenBank/DDBJ whole genome shotgun (WGS) entry which is preliminary data.</text>
</comment>
<dbReference type="PANTHER" id="PTHR35566:SF1">
    <property type="entry name" value="TYPE VI SECRETION SYSTEM BASEPLATE COMPONENT TSSK1"/>
    <property type="match status" value="1"/>
</dbReference>
<organism evidence="1 2">
    <name type="scientific">Zooshikella ganghwensis</name>
    <dbReference type="NCBI Taxonomy" id="202772"/>
    <lineage>
        <taxon>Bacteria</taxon>
        <taxon>Pseudomonadati</taxon>
        <taxon>Pseudomonadota</taxon>
        <taxon>Gammaproteobacteria</taxon>
        <taxon>Oceanospirillales</taxon>
        <taxon>Zooshikellaceae</taxon>
        <taxon>Zooshikella</taxon>
    </lineage>
</organism>
<dbReference type="PANTHER" id="PTHR35566">
    <property type="entry name" value="BLR3599 PROTEIN"/>
    <property type="match status" value="1"/>
</dbReference>